<feature type="domain" description="Cathepsin propeptide inhibitor" evidence="9">
    <location>
        <begin position="45"/>
        <end position="102"/>
    </location>
</feature>
<evidence type="ECO:0000256" key="3">
    <source>
        <dbReference type="ARBA" id="ARBA00022729"/>
    </source>
</evidence>
<evidence type="ECO:0000256" key="2">
    <source>
        <dbReference type="ARBA" id="ARBA00022670"/>
    </source>
</evidence>
<proteinExistence type="inferred from homology"/>
<dbReference type="InterPro" id="IPR013201">
    <property type="entry name" value="Prot_inhib_I29"/>
</dbReference>
<dbReference type="PANTHER" id="PTHR12411">
    <property type="entry name" value="CYSTEINE PROTEASE FAMILY C1-RELATED"/>
    <property type="match status" value="1"/>
</dbReference>
<dbReference type="InterPro" id="IPR000668">
    <property type="entry name" value="Peptidase_C1A_C"/>
</dbReference>
<evidence type="ECO:0000256" key="6">
    <source>
        <dbReference type="ARBA" id="ARBA00023157"/>
    </source>
</evidence>
<evidence type="ECO:0000256" key="7">
    <source>
        <dbReference type="SAM" id="SignalP"/>
    </source>
</evidence>
<feature type="signal peptide" evidence="7">
    <location>
        <begin position="1"/>
        <end position="25"/>
    </location>
</feature>
<dbReference type="AlphaFoldDB" id="A0AAV0CYR2"/>
<dbReference type="Pfam" id="PF00112">
    <property type="entry name" value="Peptidase_C1"/>
    <property type="match status" value="1"/>
</dbReference>
<dbReference type="InterPro" id="IPR025660">
    <property type="entry name" value="Pept_his_AS"/>
</dbReference>
<dbReference type="FunFam" id="3.90.70.10:FF:000023">
    <property type="entry name" value="Senescence-specific cysteine protease SAG39"/>
    <property type="match status" value="1"/>
</dbReference>
<dbReference type="PROSITE" id="PS00639">
    <property type="entry name" value="THIOL_PROTEASE_HIS"/>
    <property type="match status" value="1"/>
</dbReference>
<feature type="domain" description="Peptidase C1A papain C-terminal" evidence="8">
    <location>
        <begin position="130"/>
        <end position="346"/>
    </location>
</feature>
<dbReference type="PRINTS" id="PR00705">
    <property type="entry name" value="PAPAIN"/>
</dbReference>
<reference evidence="10" key="1">
    <citation type="submission" date="2022-07" db="EMBL/GenBank/DDBJ databases">
        <authorList>
            <person name="Macas J."/>
            <person name="Novak P."/>
            <person name="Neumann P."/>
        </authorList>
    </citation>
    <scope>NUCLEOTIDE SEQUENCE</scope>
</reference>
<dbReference type="InterPro" id="IPR038765">
    <property type="entry name" value="Papain-like_cys_pep_sf"/>
</dbReference>
<keyword evidence="11" id="KW-1185">Reference proteome</keyword>
<dbReference type="CDD" id="cd02248">
    <property type="entry name" value="Peptidase_C1A"/>
    <property type="match status" value="1"/>
</dbReference>
<dbReference type="InterPro" id="IPR000169">
    <property type="entry name" value="Pept_cys_AS"/>
</dbReference>
<keyword evidence="5" id="KW-0788">Thiol protease</keyword>
<protein>
    <submittedName>
        <fullName evidence="10">Uncharacterized protein</fullName>
    </submittedName>
</protein>
<dbReference type="EMBL" id="CAMAPF010000051">
    <property type="protein sequence ID" value="CAH9085590.1"/>
    <property type="molecule type" value="Genomic_DNA"/>
</dbReference>
<evidence type="ECO:0000313" key="10">
    <source>
        <dbReference type="EMBL" id="CAH9085590.1"/>
    </source>
</evidence>
<keyword evidence="3 7" id="KW-0732">Signal</keyword>
<name>A0AAV0CYR2_9ASTE</name>
<evidence type="ECO:0000256" key="1">
    <source>
        <dbReference type="ARBA" id="ARBA00008455"/>
    </source>
</evidence>
<dbReference type="GO" id="GO:0006508">
    <property type="term" value="P:proteolysis"/>
    <property type="evidence" value="ECO:0007669"/>
    <property type="project" value="UniProtKB-KW"/>
</dbReference>
<dbReference type="SUPFAM" id="SSF54001">
    <property type="entry name" value="Cysteine proteinases"/>
    <property type="match status" value="1"/>
</dbReference>
<evidence type="ECO:0000256" key="5">
    <source>
        <dbReference type="ARBA" id="ARBA00022807"/>
    </source>
</evidence>
<keyword evidence="4" id="KW-0378">Hydrolase</keyword>
<comment type="similarity">
    <text evidence="1">Belongs to the peptidase C1 family.</text>
</comment>
<dbReference type="Proteomes" id="UP001152523">
    <property type="component" value="Unassembled WGS sequence"/>
</dbReference>
<dbReference type="SMART" id="SM00645">
    <property type="entry name" value="Pept_C1"/>
    <property type="match status" value="1"/>
</dbReference>
<sequence length="349" mass="38176">MTTSRLKTNIIFAAFIVLQMLDCYAAATTSRTLPSDHDDEMLQRYEEWISQYGRVYSNETEKTQRFSVFRENALFIDSFNQAGNQSFTLAINEFADLSNEEFRATRLGYVDEPPSSGMATPFIYENITAPPPTIDWIKKGAVTPIKNQEECGCCWAFSAVAATEGLNKITTGKLVSLSEQQLVDCDRISHGCNGGWMQAGFKYITQNKGITTEENYPYVKVQGPCQQKKASAVAAKLGGFVNVPKNSEADLMKAVSRQPVSVSIDAAGKPLQFYGKGVFTAACTTVINHGVTAVGYGTDPAGGKKFWLIKNSWGPNWGEQGYLRLLKDAGPPEGHCGVATQASFPLPPK</sequence>
<keyword evidence="6" id="KW-1015">Disulfide bond</keyword>
<dbReference type="SMART" id="SM00848">
    <property type="entry name" value="Inhibitor_I29"/>
    <property type="match status" value="1"/>
</dbReference>
<dbReference type="GO" id="GO:0008234">
    <property type="term" value="F:cysteine-type peptidase activity"/>
    <property type="evidence" value="ECO:0007669"/>
    <property type="project" value="UniProtKB-KW"/>
</dbReference>
<comment type="caution">
    <text evidence="10">The sequence shown here is derived from an EMBL/GenBank/DDBJ whole genome shotgun (WGS) entry which is preliminary data.</text>
</comment>
<evidence type="ECO:0000259" key="8">
    <source>
        <dbReference type="SMART" id="SM00645"/>
    </source>
</evidence>
<organism evidence="10 11">
    <name type="scientific">Cuscuta epithymum</name>
    <dbReference type="NCBI Taxonomy" id="186058"/>
    <lineage>
        <taxon>Eukaryota</taxon>
        <taxon>Viridiplantae</taxon>
        <taxon>Streptophyta</taxon>
        <taxon>Embryophyta</taxon>
        <taxon>Tracheophyta</taxon>
        <taxon>Spermatophyta</taxon>
        <taxon>Magnoliopsida</taxon>
        <taxon>eudicotyledons</taxon>
        <taxon>Gunneridae</taxon>
        <taxon>Pentapetalae</taxon>
        <taxon>asterids</taxon>
        <taxon>lamiids</taxon>
        <taxon>Solanales</taxon>
        <taxon>Convolvulaceae</taxon>
        <taxon>Cuscuteae</taxon>
        <taxon>Cuscuta</taxon>
        <taxon>Cuscuta subgen. Cuscuta</taxon>
    </lineage>
</organism>
<dbReference type="PROSITE" id="PS00640">
    <property type="entry name" value="THIOL_PROTEASE_ASN"/>
    <property type="match status" value="1"/>
</dbReference>
<dbReference type="Gene3D" id="3.90.70.10">
    <property type="entry name" value="Cysteine proteinases"/>
    <property type="match status" value="1"/>
</dbReference>
<dbReference type="InterPro" id="IPR039417">
    <property type="entry name" value="Peptidase_C1A_papain-like"/>
</dbReference>
<keyword evidence="2" id="KW-0645">Protease</keyword>
<dbReference type="PROSITE" id="PS00139">
    <property type="entry name" value="THIOL_PROTEASE_CYS"/>
    <property type="match status" value="1"/>
</dbReference>
<evidence type="ECO:0000259" key="9">
    <source>
        <dbReference type="SMART" id="SM00848"/>
    </source>
</evidence>
<dbReference type="Pfam" id="PF08246">
    <property type="entry name" value="Inhibitor_I29"/>
    <property type="match status" value="1"/>
</dbReference>
<dbReference type="InterPro" id="IPR013128">
    <property type="entry name" value="Peptidase_C1A"/>
</dbReference>
<feature type="chain" id="PRO_5043841102" evidence="7">
    <location>
        <begin position="26"/>
        <end position="349"/>
    </location>
</feature>
<dbReference type="InterPro" id="IPR025661">
    <property type="entry name" value="Pept_asp_AS"/>
</dbReference>
<gene>
    <name evidence="10" type="ORF">CEPIT_LOCUS9393</name>
</gene>
<evidence type="ECO:0000256" key="4">
    <source>
        <dbReference type="ARBA" id="ARBA00022801"/>
    </source>
</evidence>
<accession>A0AAV0CYR2</accession>
<evidence type="ECO:0000313" key="11">
    <source>
        <dbReference type="Proteomes" id="UP001152523"/>
    </source>
</evidence>